<dbReference type="AlphaFoldDB" id="A0A9N7U9V8"/>
<evidence type="ECO:0000313" key="3">
    <source>
        <dbReference type="Proteomes" id="UP001153269"/>
    </source>
</evidence>
<evidence type="ECO:0000256" key="1">
    <source>
        <dbReference type="SAM" id="MobiDB-lite"/>
    </source>
</evidence>
<comment type="caution">
    <text evidence="2">The sequence shown here is derived from an EMBL/GenBank/DDBJ whole genome shotgun (WGS) entry which is preliminary data.</text>
</comment>
<feature type="region of interest" description="Disordered" evidence="1">
    <location>
        <begin position="67"/>
        <end position="124"/>
    </location>
</feature>
<organism evidence="2 3">
    <name type="scientific">Pleuronectes platessa</name>
    <name type="common">European plaice</name>
    <dbReference type="NCBI Taxonomy" id="8262"/>
    <lineage>
        <taxon>Eukaryota</taxon>
        <taxon>Metazoa</taxon>
        <taxon>Chordata</taxon>
        <taxon>Craniata</taxon>
        <taxon>Vertebrata</taxon>
        <taxon>Euteleostomi</taxon>
        <taxon>Actinopterygii</taxon>
        <taxon>Neopterygii</taxon>
        <taxon>Teleostei</taxon>
        <taxon>Neoteleostei</taxon>
        <taxon>Acanthomorphata</taxon>
        <taxon>Carangaria</taxon>
        <taxon>Pleuronectiformes</taxon>
        <taxon>Pleuronectoidei</taxon>
        <taxon>Pleuronectidae</taxon>
        <taxon>Pleuronectes</taxon>
    </lineage>
</organism>
<reference evidence="2" key="1">
    <citation type="submission" date="2020-03" db="EMBL/GenBank/DDBJ databases">
        <authorList>
            <person name="Weist P."/>
        </authorList>
    </citation>
    <scope>NUCLEOTIDE SEQUENCE</scope>
</reference>
<gene>
    <name evidence="2" type="ORF">PLEPLA_LOCUS15430</name>
</gene>
<evidence type="ECO:0000313" key="2">
    <source>
        <dbReference type="EMBL" id="CAB1427490.1"/>
    </source>
</evidence>
<proteinExistence type="predicted"/>
<dbReference type="Proteomes" id="UP001153269">
    <property type="component" value="Unassembled WGS sequence"/>
</dbReference>
<dbReference type="EMBL" id="CADEAL010000971">
    <property type="protein sequence ID" value="CAB1427490.1"/>
    <property type="molecule type" value="Genomic_DNA"/>
</dbReference>
<accession>A0A9N7U9V8</accession>
<feature type="compositionally biased region" description="Basic and acidic residues" evidence="1">
    <location>
        <begin position="1"/>
        <end position="14"/>
    </location>
</feature>
<feature type="compositionally biased region" description="Basic residues" evidence="1">
    <location>
        <begin position="67"/>
        <end position="80"/>
    </location>
</feature>
<protein>
    <submittedName>
        <fullName evidence="2">Uncharacterized protein</fullName>
    </submittedName>
</protein>
<feature type="region of interest" description="Disordered" evidence="1">
    <location>
        <begin position="1"/>
        <end position="27"/>
    </location>
</feature>
<feature type="compositionally biased region" description="Low complexity" evidence="1">
    <location>
        <begin position="81"/>
        <end position="91"/>
    </location>
</feature>
<name>A0A9N7U9V8_PLEPL</name>
<sequence length="186" mass="20369">MAERRRGYDRDSHRPGGTCWSELPSRGITATTGANAARSTAAHRWSRCSPDAATGCTDLGFRLKKTTSRGCRSRRRRRKGAPLAALGYAAPAPQPPCERPRQRRGGNTGSWAASRPDYDHHSPGDNTAASRLLLRAIDARAVTSARSRFHSVRVAVRAPAARRLPCAQATPIEEQRPRCFCLQGRI</sequence>
<keyword evidence="3" id="KW-1185">Reference proteome</keyword>